<proteinExistence type="predicted"/>
<dbReference type="RefSeq" id="WP_153289375.1">
    <property type="nucleotide sequence ID" value="NZ_CP045643.1"/>
</dbReference>
<evidence type="ECO:0000313" key="2">
    <source>
        <dbReference type="Proteomes" id="UP000326179"/>
    </source>
</evidence>
<organism evidence="1 2">
    <name type="scientific">Streptomyces fagopyri</name>
    <dbReference type="NCBI Taxonomy" id="2662397"/>
    <lineage>
        <taxon>Bacteria</taxon>
        <taxon>Bacillati</taxon>
        <taxon>Actinomycetota</taxon>
        <taxon>Actinomycetes</taxon>
        <taxon>Kitasatosporales</taxon>
        <taxon>Streptomycetaceae</taxon>
        <taxon>Streptomyces</taxon>
    </lineage>
</organism>
<dbReference type="KEGG" id="sfy:GFH48_19110"/>
<dbReference type="EMBL" id="CP045643">
    <property type="protein sequence ID" value="QFZ75097.1"/>
    <property type="molecule type" value="Genomic_DNA"/>
</dbReference>
<evidence type="ECO:0000313" key="1">
    <source>
        <dbReference type="EMBL" id="QFZ75097.1"/>
    </source>
</evidence>
<keyword evidence="2" id="KW-1185">Reference proteome</keyword>
<protein>
    <recommendedName>
        <fullName evidence="3">Phage tail protein</fullName>
    </recommendedName>
</protein>
<name>A0A5Q0LEW5_9ACTN</name>
<dbReference type="Proteomes" id="UP000326179">
    <property type="component" value="Chromosome"/>
</dbReference>
<gene>
    <name evidence="1" type="ORF">GFH48_19110</name>
</gene>
<dbReference type="AlphaFoldDB" id="A0A5Q0LEW5"/>
<reference evidence="1 2" key="1">
    <citation type="submission" date="2019-10" db="EMBL/GenBank/DDBJ databases">
        <title>A novel species.</title>
        <authorList>
            <person name="Gao J."/>
        </authorList>
    </citation>
    <scope>NUCLEOTIDE SEQUENCE [LARGE SCALE GENOMIC DNA]</scope>
    <source>
        <strain evidence="1 2">QMT-28</strain>
    </source>
</reference>
<accession>A0A5Q0LEW5</accession>
<evidence type="ECO:0008006" key="3">
    <source>
        <dbReference type="Google" id="ProtNLM"/>
    </source>
</evidence>
<sequence>MQISPIRDAIADAARAVVLPDGIAKLTCTGYVPDSINAPHFFVAEYEQEYDKAMARGLDELTFTSRVLVSRTDDRFAQRVLDGMLSGSGPASLKEVIEVARGGPGEYALGGLAHDLHVTRVQGYRWYEHAGATYVGAELTIQVIGEGST</sequence>